<dbReference type="AlphaFoldDB" id="A0A918NPL9"/>
<sequence>MSAHHAIPALVAAAAATLVLTARWAVGRRRRRSPDVPTAPWDRTVPPAPGGPPPPPPPAEPPAPAAPDDHEPPVVRDAEAYVHRCWQQLRAHSDPPE</sequence>
<reference evidence="3" key="2">
    <citation type="submission" date="2020-09" db="EMBL/GenBank/DDBJ databases">
        <authorList>
            <person name="Sun Q."/>
            <person name="Ohkuma M."/>
        </authorList>
    </citation>
    <scope>NUCLEOTIDE SEQUENCE</scope>
    <source>
        <strain evidence="3">JCM 4790</strain>
    </source>
</reference>
<protein>
    <submittedName>
        <fullName evidence="3">Uncharacterized protein</fullName>
    </submittedName>
</protein>
<keyword evidence="4" id="KW-1185">Reference proteome</keyword>
<evidence type="ECO:0000313" key="4">
    <source>
        <dbReference type="Proteomes" id="UP000619244"/>
    </source>
</evidence>
<gene>
    <name evidence="3" type="ORF">GCM10010358_44330</name>
</gene>
<dbReference type="EMBL" id="BMVU01000022">
    <property type="protein sequence ID" value="GGX85348.1"/>
    <property type="molecule type" value="Genomic_DNA"/>
</dbReference>
<feature type="compositionally biased region" description="Basic and acidic residues" evidence="1">
    <location>
        <begin position="67"/>
        <end position="79"/>
    </location>
</feature>
<comment type="caution">
    <text evidence="3">The sequence shown here is derived from an EMBL/GenBank/DDBJ whole genome shotgun (WGS) entry which is preliminary data.</text>
</comment>
<proteinExistence type="predicted"/>
<dbReference type="Proteomes" id="UP000619244">
    <property type="component" value="Unassembled WGS sequence"/>
</dbReference>
<evidence type="ECO:0000256" key="1">
    <source>
        <dbReference type="SAM" id="MobiDB-lite"/>
    </source>
</evidence>
<keyword evidence="2" id="KW-0472">Membrane</keyword>
<reference evidence="3" key="1">
    <citation type="journal article" date="2014" name="Int. J. Syst. Evol. Microbiol.">
        <title>Complete genome sequence of Corynebacterium casei LMG S-19264T (=DSM 44701T), isolated from a smear-ripened cheese.</title>
        <authorList>
            <consortium name="US DOE Joint Genome Institute (JGI-PGF)"/>
            <person name="Walter F."/>
            <person name="Albersmeier A."/>
            <person name="Kalinowski J."/>
            <person name="Ruckert C."/>
        </authorList>
    </citation>
    <scope>NUCLEOTIDE SEQUENCE</scope>
    <source>
        <strain evidence="3">JCM 4790</strain>
    </source>
</reference>
<feature type="compositionally biased region" description="Pro residues" evidence="1">
    <location>
        <begin position="46"/>
        <end position="65"/>
    </location>
</feature>
<feature type="transmembrane region" description="Helical" evidence="2">
    <location>
        <begin position="6"/>
        <end position="26"/>
    </location>
</feature>
<keyword evidence="2" id="KW-1133">Transmembrane helix</keyword>
<keyword evidence="2" id="KW-0812">Transmembrane</keyword>
<dbReference type="RefSeq" id="WP_190192025.1">
    <property type="nucleotide sequence ID" value="NZ_BMVU01000022.1"/>
</dbReference>
<evidence type="ECO:0000256" key="2">
    <source>
        <dbReference type="SAM" id="Phobius"/>
    </source>
</evidence>
<feature type="region of interest" description="Disordered" evidence="1">
    <location>
        <begin position="26"/>
        <end position="79"/>
    </location>
</feature>
<organism evidence="3 4">
    <name type="scientific">Streptomyces minutiscleroticus</name>
    <dbReference type="NCBI Taxonomy" id="68238"/>
    <lineage>
        <taxon>Bacteria</taxon>
        <taxon>Bacillati</taxon>
        <taxon>Actinomycetota</taxon>
        <taxon>Actinomycetes</taxon>
        <taxon>Kitasatosporales</taxon>
        <taxon>Streptomycetaceae</taxon>
        <taxon>Streptomyces</taxon>
    </lineage>
</organism>
<name>A0A918NPL9_9ACTN</name>
<accession>A0A918NPL9</accession>
<evidence type="ECO:0000313" key="3">
    <source>
        <dbReference type="EMBL" id="GGX85348.1"/>
    </source>
</evidence>